<proteinExistence type="predicted"/>
<sequence>MLVLLRFRFGCDSDIDGKKSGGEFENILSSLTGFRTKFSYCSANMSGSRRSRRNRGDKSLSNPVIVPPSPSGACPRVDDEATAEERSYELYYDHSEGSGLQPLPPTMSEFLMGSGFDRLLYQLVQIEVNSFGRSKNPPALKSAIDQCR</sequence>
<reference evidence="2" key="1">
    <citation type="submission" date="2023-12" db="EMBL/GenBank/DDBJ databases">
        <title>Genome assembly of Anisodus tanguticus.</title>
        <authorList>
            <person name="Wang Y.-J."/>
        </authorList>
    </citation>
    <scope>NUCLEOTIDE SEQUENCE</scope>
    <source>
        <strain evidence="2">KB-2021</strain>
        <tissue evidence="2">Leaf</tissue>
    </source>
</reference>
<feature type="region of interest" description="Disordered" evidence="1">
    <location>
        <begin position="45"/>
        <end position="80"/>
    </location>
</feature>
<evidence type="ECO:0000313" key="3">
    <source>
        <dbReference type="Proteomes" id="UP001291623"/>
    </source>
</evidence>
<accession>A0AAE1SFI3</accession>
<dbReference type="EMBL" id="JAVYJV010000006">
    <property type="protein sequence ID" value="KAK4368463.1"/>
    <property type="molecule type" value="Genomic_DNA"/>
</dbReference>
<keyword evidence="3" id="KW-1185">Reference proteome</keyword>
<dbReference type="Proteomes" id="UP001291623">
    <property type="component" value="Unassembled WGS sequence"/>
</dbReference>
<gene>
    <name evidence="2" type="ORF">RND71_012255</name>
</gene>
<comment type="caution">
    <text evidence="2">The sequence shown here is derived from an EMBL/GenBank/DDBJ whole genome shotgun (WGS) entry which is preliminary data.</text>
</comment>
<dbReference type="AlphaFoldDB" id="A0AAE1SFI3"/>
<evidence type="ECO:0000256" key="1">
    <source>
        <dbReference type="SAM" id="MobiDB-lite"/>
    </source>
</evidence>
<name>A0AAE1SFI3_9SOLA</name>
<organism evidence="2 3">
    <name type="scientific">Anisodus tanguticus</name>
    <dbReference type="NCBI Taxonomy" id="243964"/>
    <lineage>
        <taxon>Eukaryota</taxon>
        <taxon>Viridiplantae</taxon>
        <taxon>Streptophyta</taxon>
        <taxon>Embryophyta</taxon>
        <taxon>Tracheophyta</taxon>
        <taxon>Spermatophyta</taxon>
        <taxon>Magnoliopsida</taxon>
        <taxon>eudicotyledons</taxon>
        <taxon>Gunneridae</taxon>
        <taxon>Pentapetalae</taxon>
        <taxon>asterids</taxon>
        <taxon>lamiids</taxon>
        <taxon>Solanales</taxon>
        <taxon>Solanaceae</taxon>
        <taxon>Solanoideae</taxon>
        <taxon>Hyoscyameae</taxon>
        <taxon>Anisodus</taxon>
    </lineage>
</organism>
<evidence type="ECO:0000313" key="2">
    <source>
        <dbReference type="EMBL" id="KAK4368463.1"/>
    </source>
</evidence>
<protein>
    <submittedName>
        <fullName evidence="2">Uncharacterized protein</fullName>
    </submittedName>
</protein>